<dbReference type="RefSeq" id="WP_017041731.1">
    <property type="nucleotide sequence ID" value="NZ_AJYQ02000020.1"/>
</dbReference>
<name>A0A1E5BIJ0_9VIBR</name>
<evidence type="ECO:0000313" key="3">
    <source>
        <dbReference type="Proteomes" id="UP000094741"/>
    </source>
</evidence>
<organism evidence="2 3">
    <name type="scientific">Vibrio genomosp. F10 str. ZF-129</name>
    <dbReference type="NCBI Taxonomy" id="1187848"/>
    <lineage>
        <taxon>Bacteria</taxon>
        <taxon>Pseudomonadati</taxon>
        <taxon>Pseudomonadota</taxon>
        <taxon>Gammaproteobacteria</taxon>
        <taxon>Vibrionales</taxon>
        <taxon>Vibrionaceae</taxon>
        <taxon>Vibrio</taxon>
    </lineage>
</organism>
<evidence type="ECO:0000256" key="1">
    <source>
        <dbReference type="SAM" id="Coils"/>
    </source>
</evidence>
<dbReference type="AlphaFoldDB" id="A0A1E5BIJ0"/>
<evidence type="ECO:0008006" key="4">
    <source>
        <dbReference type="Google" id="ProtNLM"/>
    </source>
</evidence>
<proteinExistence type="predicted"/>
<comment type="caution">
    <text evidence="2">The sequence shown here is derived from an EMBL/GenBank/DDBJ whole genome shotgun (WGS) entry which is preliminary data.</text>
</comment>
<accession>A0A1E5BIJ0</accession>
<gene>
    <name evidence="2" type="ORF">A1QO_03900</name>
</gene>
<dbReference type="PROSITE" id="PS51257">
    <property type="entry name" value="PROKAR_LIPOPROTEIN"/>
    <property type="match status" value="1"/>
</dbReference>
<dbReference type="STRING" id="1187848.A1QO_03900"/>
<dbReference type="EMBL" id="AJYQ02000020">
    <property type="protein sequence ID" value="OEE37256.1"/>
    <property type="molecule type" value="Genomic_DNA"/>
</dbReference>
<feature type="coiled-coil region" evidence="1">
    <location>
        <begin position="33"/>
        <end position="60"/>
    </location>
</feature>
<protein>
    <recommendedName>
        <fullName evidence="4">Lipoprotein</fullName>
    </recommendedName>
</protein>
<dbReference type="Proteomes" id="UP000094741">
    <property type="component" value="Unassembled WGS sequence"/>
</dbReference>
<reference evidence="2 3" key="1">
    <citation type="journal article" date="2012" name="Science">
        <title>Ecological populations of bacteria act as socially cohesive units of antibiotic production and resistance.</title>
        <authorList>
            <person name="Cordero O.X."/>
            <person name="Wildschutte H."/>
            <person name="Kirkup B."/>
            <person name="Proehl S."/>
            <person name="Ngo L."/>
            <person name="Hussain F."/>
            <person name="Le Roux F."/>
            <person name="Mincer T."/>
            <person name="Polz M.F."/>
        </authorList>
    </citation>
    <scope>NUCLEOTIDE SEQUENCE [LARGE SCALE GENOMIC DNA]</scope>
    <source>
        <strain evidence="2 3">ZF-129</strain>
    </source>
</reference>
<sequence length="111" mass="12618">MNKQLLLLSTLLSITACTDSKIPTQIQAVDGFVSESMERIDSHIKEIETKEQRNEALQKMFNHDSDTLDLWADALIRCEAIETSKCLELKQSLHVFKLVISENAEEVLLTQ</sequence>
<evidence type="ECO:0000313" key="2">
    <source>
        <dbReference type="EMBL" id="OEE37256.1"/>
    </source>
</evidence>
<keyword evidence="1" id="KW-0175">Coiled coil</keyword>